<dbReference type="Proteomes" id="UP000198640">
    <property type="component" value="Unassembled WGS sequence"/>
</dbReference>
<sequence length="146" mass="17054">MLDCISISNIITVLVALFGWLFVHWLSKSREIEAARRNLRASYLMEAYRSIENSIKRNLQNDDKRQLERAAADIELLGNKEQIALVHDLVVFSMENPRKEGEILDRKFKLLDNLRMELRGLFKQDATQLEKRVVLRLENNSANNNQ</sequence>
<organism evidence="2 3">
    <name type="scientific">Nitrosomonas halophila</name>
    <dbReference type="NCBI Taxonomy" id="44576"/>
    <lineage>
        <taxon>Bacteria</taxon>
        <taxon>Pseudomonadati</taxon>
        <taxon>Pseudomonadota</taxon>
        <taxon>Betaproteobacteria</taxon>
        <taxon>Nitrosomonadales</taxon>
        <taxon>Nitrosomonadaceae</taxon>
        <taxon>Nitrosomonas</taxon>
    </lineage>
</organism>
<gene>
    <name evidence="2" type="ORF">SAMN05421881_11303</name>
</gene>
<keyword evidence="1" id="KW-1133">Transmembrane helix</keyword>
<keyword evidence="1" id="KW-0472">Membrane</keyword>
<keyword evidence="3" id="KW-1185">Reference proteome</keyword>
<dbReference type="OrthoDB" id="9182418at2"/>
<protein>
    <submittedName>
        <fullName evidence="2">Uncharacterized protein</fullName>
    </submittedName>
</protein>
<evidence type="ECO:0000256" key="1">
    <source>
        <dbReference type="SAM" id="Phobius"/>
    </source>
</evidence>
<reference evidence="2 3" key="1">
    <citation type="submission" date="2016-10" db="EMBL/GenBank/DDBJ databases">
        <authorList>
            <person name="de Groot N.N."/>
        </authorList>
    </citation>
    <scope>NUCLEOTIDE SEQUENCE [LARGE SCALE GENOMIC DNA]</scope>
    <source>
        <strain evidence="2 3">Nm1</strain>
    </source>
</reference>
<evidence type="ECO:0000313" key="3">
    <source>
        <dbReference type="Proteomes" id="UP000198640"/>
    </source>
</evidence>
<dbReference type="EMBL" id="FNOY01000130">
    <property type="protein sequence ID" value="SDZ08026.1"/>
    <property type="molecule type" value="Genomic_DNA"/>
</dbReference>
<name>A0A1H3Q3S1_9PROT</name>
<proteinExistence type="predicted"/>
<feature type="transmembrane region" description="Helical" evidence="1">
    <location>
        <begin position="6"/>
        <end position="27"/>
    </location>
</feature>
<dbReference type="STRING" id="44576.SAMN05421881_11303"/>
<accession>A0A1H3Q3S1</accession>
<evidence type="ECO:0000313" key="2">
    <source>
        <dbReference type="EMBL" id="SDZ08026.1"/>
    </source>
</evidence>
<keyword evidence="1" id="KW-0812">Transmembrane</keyword>
<dbReference type="AlphaFoldDB" id="A0A1H3Q3S1"/>